<dbReference type="SUPFAM" id="SSF64182">
    <property type="entry name" value="DHH phosphoesterases"/>
    <property type="match status" value="1"/>
</dbReference>
<dbReference type="InterPro" id="IPR038763">
    <property type="entry name" value="DHH_sf"/>
</dbReference>
<name>A0A6C0AQY5_9ZZZZ</name>
<sequence>MPAIHIITHGHCNDGLFAAYTASRFYKDYEVRYSFVSPSDSRSWPKPVAEEYMFLDVTFPLEDMLRFRSVATALTIIDHHPHTDEFMEEFGDQTFDSSCCAAVLTHRHFFPDEPVPEVLESVNRVDLWLAPTETDLIYRELFHDIAHQAPSNPNAAFANLSTLLTNLATPTFAAIPLALGIASLGKKRLDIEICHQRCPHKIVTMEGPDDLEEFGVPPSWIGKKVMVMDTTLVKSMGLYFDSSLAGDHFIKTQGIDVFINYYKVSWIKQGTSHYKIVYHARSVSTDLTECDVLEGHPSAAGGQHEFKGEPLPFVI</sequence>
<reference evidence="1" key="1">
    <citation type="journal article" date="2020" name="Nature">
        <title>Giant virus diversity and host interactions through global metagenomics.</title>
        <authorList>
            <person name="Schulz F."/>
            <person name="Roux S."/>
            <person name="Paez-Espino D."/>
            <person name="Jungbluth S."/>
            <person name="Walsh D.A."/>
            <person name="Denef V.J."/>
            <person name="McMahon K.D."/>
            <person name="Konstantinidis K.T."/>
            <person name="Eloe-Fadrosh E.A."/>
            <person name="Kyrpides N.C."/>
            <person name="Woyke T."/>
        </authorList>
    </citation>
    <scope>NUCLEOTIDE SEQUENCE</scope>
    <source>
        <strain evidence="1">GVMAG-S-1101164-72</strain>
    </source>
</reference>
<protein>
    <recommendedName>
        <fullName evidence="2">DHH family protein</fullName>
    </recommendedName>
</protein>
<organism evidence="1">
    <name type="scientific">viral metagenome</name>
    <dbReference type="NCBI Taxonomy" id="1070528"/>
    <lineage>
        <taxon>unclassified sequences</taxon>
        <taxon>metagenomes</taxon>
        <taxon>organismal metagenomes</taxon>
    </lineage>
</organism>
<dbReference type="EMBL" id="MN740760">
    <property type="protein sequence ID" value="QHS81830.1"/>
    <property type="molecule type" value="Genomic_DNA"/>
</dbReference>
<evidence type="ECO:0008006" key="2">
    <source>
        <dbReference type="Google" id="ProtNLM"/>
    </source>
</evidence>
<evidence type="ECO:0000313" key="1">
    <source>
        <dbReference type="EMBL" id="QHS81830.1"/>
    </source>
</evidence>
<accession>A0A6C0AQY5</accession>
<dbReference type="AlphaFoldDB" id="A0A6C0AQY5"/>
<proteinExistence type="predicted"/>